<dbReference type="Pfam" id="PF17754">
    <property type="entry name" value="TetR_C_14"/>
    <property type="match status" value="1"/>
</dbReference>
<dbReference type="PRINTS" id="PR00455">
    <property type="entry name" value="HTHTETR"/>
</dbReference>
<dbReference type="InterPro" id="IPR009057">
    <property type="entry name" value="Homeodomain-like_sf"/>
</dbReference>
<keyword evidence="3" id="KW-0804">Transcription</keyword>
<feature type="DNA-binding region" description="H-T-H motif" evidence="4">
    <location>
        <begin position="44"/>
        <end position="63"/>
    </location>
</feature>
<evidence type="ECO:0000256" key="3">
    <source>
        <dbReference type="ARBA" id="ARBA00023163"/>
    </source>
</evidence>
<evidence type="ECO:0000256" key="5">
    <source>
        <dbReference type="SAM" id="MobiDB-lite"/>
    </source>
</evidence>
<dbReference type="AlphaFoldDB" id="A0A9W6L6L1"/>
<feature type="domain" description="HTH tetR-type" evidence="6">
    <location>
        <begin position="21"/>
        <end position="81"/>
    </location>
</feature>
<accession>A0A9W6L6L1</accession>
<dbReference type="Pfam" id="PF00440">
    <property type="entry name" value="TetR_N"/>
    <property type="match status" value="1"/>
</dbReference>
<dbReference type="GO" id="GO:0000976">
    <property type="term" value="F:transcription cis-regulatory region binding"/>
    <property type="evidence" value="ECO:0007669"/>
    <property type="project" value="TreeGrafter"/>
</dbReference>
<organism evidence="7 8">
    <name type="scientific">Pseudonocardia halophobica</name>
    <dbReference type="NCBI Taxonomy" id="29401"/>
    <lineage>
        <taxon>Bacteria</taxon>
        <taxon>Bacillati</taxon>
        <taxon>Actinomycetota</taxon>
        <taxon>Actinomycetes</taxon>
        <taxon>Pseudonocardiales</taxon>
        <taxon>Pseudonocardiaceae</taxon>
        <taxon>Pseudonocardia</taxon>
    </lineage>
</organism>
<comment type="caution">
    <text evidence="7">The sequence shown here is derived from an EMBL/GenBank/DDBJ whole genome shotgun (WGS) entry which is preliminary data.</text>
</comment>
<dbReference type="Gene3D" id="1.10.357.10">
    <property type="entry name" value="Tetracycline Repressor, domain 2"/>
    <property type="match status" value="1"/>
</dbReference>
<gene>
    <name evidence="7" type="ORF">GCM10017577_50040</name>
</gene>
<keyword evidence="2 4" id="KW-0238">DNA-binding</keyword>
<dbReference type="PANTHER" id="PTHR30055">
    <property type="entry name" value="HTH-TYPE TRANSCRIPTIONAL REGULATOR RUTR"/>
    <property type="match status" value="1"/>
</dbReference>
<reference evidence="7" key="2">
    <citation type="submission" date="2023-01" db="EMBL/GenBank/DDBJ databases">
        <authorList>
            <person name="Sun Q."/>
            <person name="Evtushenko L."/>
        </authorList>
    </citation>
    <scope>NUCLEOTIDE SEQUENCE</scope>
    <source>
        <strain evidence="7">VKM Ac-1069</strain>
    </source>
</reference>
<proteinExistence type="predicted"/>
<dbReference type="PROSITE" id="PS50977">
    <property type="entry name" value="HTH_TETR_2"/>
    <property type="match status" value="1"/>
</dbReference>
<evidence type="ECO:0000256" key="2">
    <source>
        <dbReference type="ARBA" id="ARBA00023125"/>
    </source>
</evidence>
<dbReference type="RefSeq" id="WP_037049954.1">
    <property type="nucleotide sequence ID" value="NZ_BAAAUZ010000051.1"/>
</dbReference>
<evidence type="ECO:0000256" key="1">
    <source>
        <dbReference type="ARBA" id="ARBA00023015"/>
    </source>
</evidence>
<dbReference type="InterPro" id="IPR041347">
    <property type="entry name" value="MftR_C"/>
</dbReference>
<evidence type="ECO:0000313" key="7">
    <source>
        <dbReference type="EMBL" id="GLL13860.1"/>
    </source>
</evidence>
<feature type="region of interest" description="Disordered" evidence="5">
    <location>
        <begin position="1"/>
        <end position="21"/>
    </location>
</feature>
<reference evidence="7" key="1">
    <citation type="journal article" date="2014" name="Int. J. Syst. Evol. Microbiol.">
        <title>Complete genome sequence of Corynebacterium casei LMG S-19264T (=DSM 44701T), isolated from a smear-ripened cheese.</title>
        <authorList>
            <consortium name="US DOE Joint Genome Institute (JGI-PGF)"/>
            <person name="Walter F."/>
            <person name="Albersmeier A."/>
            <person name="Kalinowski J."/>
            <person name="Ruckert C."/>
        </authorList>
    </citation>
    <scope>NUCLEOTIDE SEQUENCE</scope>
    <source>
        <strain evidence="7">VKM Ac-1069</strain>
    </source>
</reference>
<evidence type="ECO:0000313" key="8">
    <source>
        <dbReference type="Proteomes" id="UP001143463"/>
    </source>
</evidence>
<dbReference type="Proteomes" id="UP001143463">
    <property type="component" value="Unassembled WGS sequence"/>
</dbReference>
<dbReference type="InterPro" id="IPR050109">
    <property type="entry name" value="HTH-type_TetR-like_transc_reg"/>
</dbReference>
<sequence length="211" mass="23490">MEVTEPRTRRGRPPVSEERRRAQRLEISRHAVRLFRAQGVATTSGEQIARAAGVSERTLWRSFRSKESCVEPLLSQSLEAFQAVLRTWPRGVALADHLRERYTVVPEDSRADLDAVLAVVHLTRDEPALRAVWLVLHERAETAIAAALAARFDLPPHSLEVRARAAVVNAALRVATDDLARAAAEEGADVVQRHRGLVAEVLRLVDRPDAR</sequence>
<keyword evidence="8" id="KW-1185">Reference proteome</keyword>
<dbReference type="EMBL" id="BSFQ01000025">
    <property type="protein sequence ID" value="GLL13860.1"/>
    <property type="molecule type" value="Genomic_DNA"/>
</dbReference>
<dbReference type="InterPro" id="IPR001647">
    <property type="entry name" value="HTH_TetR"/>
</dbReference>
<keyword evidence="1" id="KW-0805">Transcription regulation</keyword>
<dbReference type="SUPFAM" id="SSF46689">
    <property type="entry name" value="Homeodomain-like"/>
    <property type="match status" value="1"/>
</dbReference>
<dbReference type="GO" id="GO:0003700">
    <property type="term" value="F:DNA-binding transcription factor activity"/>
    <property type="evidence" value="ECO:0007669"/>
    <property type="project" value="TreeGrafter"/>
</dbReference>
<dbReference type="PANTHER" id="PTHR30055:SF238">
    <property type="entry name" value="MYCOFACTOCIN BIOSYNTHESIS TRANSCRIPTIONAL REGULATOR MFTR-RELATED"/>
    <property type="match status" value="1"/>
</dbReference>
<protein>
    <submittedName>
        <fullName evidence="7">TetR family transcriptional regulator</fullName>
    </submittedName>
</protein>
<evidence type="ECO:0000259" key="6">
    <source>
        <dbReference type="PROSITE" id="PS50977"/>
    </source>
</evidence>
<evidence type="ECO:0000256" key="4">
    <source>
        <dbReference type="PROSITE-ProRule" id="PRU00335"/>
    </source>
</evidence>
<name>A0A9W6L6L1_9PSEU</name>